<organism evidence="1 2">
    <name type="scientific">Thalictrum thalictroides</name>
    <name type="common">Rue-anemone</name>
    <name type="synonym">Anemone thalictroides</name>
    <dbReference type="NCBI Taxonomy" id="46969"/>
    <lineage>
        <taxon>Eukaryota</taxon>
        <taxon>Viridiplantae</taxon>
        <taxon>Streptophyta</taxon>
        <taxon>Embryophyta</taxon>
        <taxon>Tracheophyta</taxon>
        <taxon>Spermatophyta</taxon>
        <taxon>Magnoliopsida</taxon>
        <taxon>Ranunculales</taxon>
        <taxon>Ranunculaceae</taxon>
        <taxon>Thalictroideae</taxon>
        <taxon>Thalictrum</taxon>
    </lineage>
</organism>
<dbReference type="AlphaFoldDB" id="A0A7J6WJ65"/>
<comment type="caution">
    <text evidence="1">The sequence shown here is derived from an EMBL/GenBank/DDBJ whole genome shotgun (WGS) entry which is preliminary data.</text>
</comment>
<accession>A0A7J6WJ65</accession>
<sequence length="111" mass="12870">MWCREVLSLVSGVLLDGFLDRTNGNMIIALLQHWRWDKQDLLVIFTVVKLCFRVAEICCNCKEIDIYCKFTSHRPTVNFPLIITKTISKTKEAKSYQPIFLILFSTLGLEN</sequence>
<protein>
    <submittedName>
        <fullName evidence="1">Uncharacterized protein</fullName>
    </submittedName>
</protein>
<proteinExistence type="predicted"/>
<dbReference type="EMBL" id="JABWDY010014714">
    <property type="protein sequence ID" value="KAF5197426.1"/>
    <property type="molecule type" value="Genomic_DNA"/>
</dbReference>
<name>A0A7J6WJ65_THATH</name>
<reference evidence="1 2" key="1">
    <citation type="submission" date="2020-06" db="EMBL/GenBank/DDBJ databases">
        <title>Transcriptomic and genomic resources for Thalictrum thalictroides and T. hernandezii: Facilitating candidate gene discovery in an emerging model plant lineage.</title>
        <authorList>
            <person name="Arias T."/>
            <person name="Riano-Pachon D.M."/>
            <person name="Di Stilio V.S."/>
        </authorList>
    </citation>
    <scope>NUCLEOTIDE SEQUENCE [LARGE SCALE GENOMIC DNA]</scope>
    <source>
        <strain evidence="2">cv. WT478/WT964</strain>
        <tissue evidence="1">Leaves</tissue>
    </source>
</reference>
<dbReference type="Proteomes" id="UP000554482">
    <property type="component" value="Unassembled WGS sequence"/>
</dbReference>
<evidence type="ECO:0000313" key="1">
    <source>
        <dbReference type="EMBL" id="KAF5197426.1"/>
    </source>
</evidence>
<gene>
    <name evidence="1" type="ORF">FRX31_012986</name>
</gene>
<keyword evidence="2" id="KW-1185">Reference proteome</keyword>
<evidence type="ECO:0000313" key="2">
    <source>
        <dbReference type="Proteomes" id="UP000554482"/>
    </source>
</evidence>